<evidence type="ECO:0000256" key="5">
    <source>
        <dbReference type="SAM" id="Coils"/>
    </source>
</evidence>
<dbReference type="Proteomes" id="UP001209878">
    <property type="component" value="Unassembled WGS sequence"/>
</dbReference>
<dbReference type="InterPro" id="IPR016661">
    <property type="entry name" value="PFDN4"/>
</dbReference>
<dbReference type="InterPro" id="IPR002777">
    <property type="entry name" value="PFD_beta-like"/>
</dbReference>
<comment type="similarity">
    <text evidence="1 4">Belongs to the prefoldin subunit beta family.</text>
</comment>
<dbReference type="EMBL" id="JAODUO010001087">
    <property type="protein sequence ID" value="KAK2171249.1"/>
    <property type="molecule type" value="Genomic_DNA"/>
</dbReference>
<dbReference type="PIRSF" id="PIRSF016477">
    <property type="entry name" value="Prefoldin_subunit_4"/>
    <property type="match status" value="1"/>
</dbReference>
<evidence type="ECO:0000313" key="6">
    <source>
        <dbReference type="EMBL" id="KAK2171249.1"/>
    </source>
</evidence>
<dbReference type="PANTHER" id="PTHR21100">
    <property type="entry name" value="PREFOLDIN SUBUNIT 4"/>
    <property type="match status" value="1"/>
</dbReference>
<comment type="subunit">
    <text evidence="4">Heterohexamer of two PFD-alpha type and four PFD-beta type subunits.</text>
</comment>
<organism evidence="6 7">
    <name type="scientific">Ridgeia piscesae</name>
    <name type="common">Tubeworm</name>
    <dbReference type="NCBI Taxonomy" id="27915"/>
    <lineage>
        <taxon>Eukaryota</taxon>
        <taxon>Metazoa</taxon>
        <taxon>Spiralia</taxon>
        <taxon>Lophotrochozoa</taxon>
        <taxon>Annelida</taxon>
        <taxon>Polychaeta</taxon>
        <taxon>Sedentaria</taxon>
        <taxon>Canalipalpata</taxon>
        <taxon>Sabellida</taxon>
        <taxon>Siboglinidae</taxon>
        <taxon>Ridgeia</taxon>
    </lineage>
</organism>
<dbReference type="GO" id="GO:0006457">
    <property type="term" value="P:protein folding"/>
    <property type="evidence" value="ECO:0007669"/>
    <property type="project" value="UniProtKB-UniRule"/>
</dbReference>
<accession>A0AAD9NL74</accession>
<evidence type="ECO:0000256" key="2">
    <source>
        <dbReference type="ARBA" id="ARBA00023186"/>
    </source>
</evidence>
<dbReference type="Gene3D" id="1.10.287.370">
    <property type="match status" value="1"/>
</dbReference>
<dbReference type="GO" id="GO:0051082">
    <property type="term" value="F:unfolded protein binding"/>
    <property type="evidence" value="ECO:0007669"/>
    <property type="project" value="InterPro"/>
</dbReference>
<dbReference type="SUPFAM" id="SSF46579">
    <property type="entry name" value="Prefoldin"/>
    <property type="match status" value="1"/>
</dbReference>
<sequence>MTSKISKDSEVHITYEDQQQINTFARHNARLQDIKEELAAKQKQLQNLEDAADELLMLEDDDAAIPYQIGEVFINHSLDDTNKMLDDEKAVQHSEIAGLEKKAEQHKQVLSDLKVKLYAKFGSSINLEAEEE</sequence>
<dbReference type="FunFam" id="1.10.287.370:FF:000005">
    <property type="entry name" value="Prefoldin subunit 4"/>
    <property type="match status" value="1"/>
</dbReference>
<dbReference type="InterPro" id="IPR009053">
    <property type="entry name" value="Prefoldin"/>
</dbReference>
<comment type="function">
    <text evidence="3 4">Binds specifically to cytosolic chaperonin (c-CPN) and transfers target proteins to it. Binds to nascent polypeptide chain and promotes folding in an environment in which there are many competing pathways for nonnative proteins.</text>
</comment>
<dbReference type="AlphaFoldDB" id="A0AAD9NL74"/>
<dbReference type="GO" id="GO:0005737">
    <property type="term" value="C:cytoplasm"/>
    <property type="evidence" value="ECO:0007669"/>
    <property type="project" value="TreeGrafter"/>
</dbReference>
<dbReference type="Pfam" id="PF01920">
    <property type="entry name" value="Prefoldin_2"/>
    <property type="match status" value="1"/>
</dbReference>
<keyword evidence="7" id="KW-1185">Reference proteome</keyword>
<keyword evidence="2 4" id="KW-0143">Chaperone</keyword>
<protein>
    <recommendedName>
        <fullName evidence="4">Prefoldin subunit 4</fullName>
    </recommendedName>
</protein>
<dbReference type="CDD" id="cd23165">
    <property type="entry name" value="Prefoldin_4"/>
    <property type="match status" value="1"/>
</dbReference>
<dbReference type="GO" id="GO:0016272">
    <property type="term" value="C:prefoldin complex"/>
    <property type="evidence" value="ECO:0007669"/>
    <property type="project" value="UniProtKB-UniRule"/>
</dbReference>
<evidence type="ECO:0000313" key="7">
    <source>
        <dbReference type="Proteomes" id="UP001209878"/>
    </source>
</evidence>
<dbReference type="PANTHER" id="PTHR21100:SF9">
    <property type="entry name" value="PREFOLDIN SUBUNIT 4"/>
    <property type="match status" value="1"/>
</dbReference>
<comment type="caution">
    <text evidence="6">The sequence shown here is derived from an EMBL/GenBank/DDBJ whole genome shotgun (WGS) entry which is preliminary data.</text>
</comment>
<evidence type="ECO:0000256" key="3">
    <source>
        <dbReference type="ARBA" id="ARBA00024667"/>
    </source>
</evidence>
<evidence type="ECO:0000256" key="4">
    <source>
        <dbReference type="PIRNR" id="PIRNR016477"/>
    </source>
</evidence>
<gene>
    <name evidence="6" type="ORF">NP493_1087g00079</name>
</gene>
<name>A0AAD9NL74_RIDPI</name>
<feature type="coiled-coil region" evidence="5">
    <location>
        <begin position="24"/>
        <end position="61"/>
    </location>
</feature>
<proteinExistence type="inferred from homology"/>
<reference evidence="6" key="1">
    <citation type="journal article" date="2023" name="Mol. Biol. Evol.">
        <title>Third-Generation Sequencing Reveals the Adaptive Role of the Epigenome in Three Deep-Sea Polychaetes.</title>
        <authorList>
            <person name="Perez M."/>
            <person name="Aroh O."/>
            <person name="Sun Y."/>
            <person name="Lan Y."/>
            <person name="Juniper S.K."/>
            <person name="Young C.R."/>
            <person name="Angers B."/>
            <person name="Qian P.Y."/>
        </authorList>
    </citation>
    <scope>NUCLEOTIDE SEQUENCE</scope>
    <source>
        <strain evidence="6">R07B-5</strain>
    </source>
</reference>
<evidence type="ECO:0000256" key="1">
    <source>
        <dbReference type="ARBA" id="ARBA00008045"/>
    </source>
</evidence>
<keyword evidence="5" id="KW-0175">Coiled coil</keyword>